<sequence length="343" mass="36267">MFKRVLVPLDGSARAERALGVAKRIARASGGSIVLVRVVDPVSDLWPVNQAPLVETQLKVAAVYLADLLNEESGAPTAADSSSIPAETLALRGNPASNILSAITSSGADCVVLCSHGQSTETSWRVGGVSAKIARHAKVPVLILKERGSVPAGPHPDATEPLRVLVPLDGSVNARVALAPAARLLVDLAQGAPAALHLLHVIPAEVQMLSSDERKQDLVNKASSYLKEMAAKLKDGSIDPALVNRHPDVTWSVMLDSDVANAIIRAAENGDAQEGSGSIARCDGIAMSTHGMSGIRRWAMGSVTERVMYGTRLPLLITRPAWVEEKVNQEEVRASVVSDQIRH</sequence>
<accession>A0A8J3HS94</accession>
<dbReference type="PANTHER" id="PTHR46268:SF6">
    <property type="entry name" value="UNIVERSAL STRESS PROTEIN UP12"/>
    <property type="match status" value="1"/>
</dbReference>
<dbReference type="Proteomes" id="UP000612362">
    <property type="component" value="Unassembled WGS sequence"/>
</dbReference>
<evidence type="ECO:0000259" key="2">
    <source>
        <dbReference type="Pfam" id="PF00582"/>
    </source>
</evidence>
<dbReference type="InterPro" id="IPR006016">
    <property type="entry name" value="UspA"/>
</dbReference>
<gene>
    <name evidence="3" type="ORF">KSX_04990</name>
</gene>
<dbReference type="AlphaFoldDB" id="A0A8J3HS94"/>
<feature type="domain" description="UspA" evidence="2">
    <location>
        <begin position="163"/>
        <end position="319"/>
    </location>
</feature>
<evidence type="ECO:0000313" key="4">
    <source>
        <dbReference type="Proteomes" id="UP000612362"/>
    </source>
</evidence>
<feature type="domain" description="UspA" evidence="2">
    <location>
        <begin position="1"/>
        <end position="145"/>
    </location>
</feature>
<reference evidence="3" key="1">
    <citation type="submission" date="2020-10" db="EMBL/GenBank/DDBJ databases">
        <title>Taxonomic study of unclassified bacteria belonging to the class Ktedonobacteria.</title>
        <authorList>
            <person name="Yabe S."/>
            <person name="Wang C.M."/>
            <person name="Zheng Y."/>
            <person name="Sakai Y."/>
            <person name="Cavaletti L."/>
            <person name="Monciardini P."/>
            <person name="Donadio S."/>
        </authorList>
    </citation>
    <scope>NUCLEOTIDE SEQUENCE</scope>
    <source>
        <strain evidence="3">SOSP1-1</strain>
    </source>
</reference>
<dbReference type="Pfam" id="PF00582">
    <property type="entry name" value="Usp"/>
    <property type="match status" value="2"/>
</dbReference>
<dbReference type="RefSeq" id="WP_220191886.1">
    <property type="nucleotide sequence ID" value="NZ_BNJF01000001.1"/>
</dbReference>
<dbReference type="PROSITE" id="PS50176">
    <property type="entry name" value="ARM_REPEAT"/>
    <property type="match status" value="1"/>
</dbReference>
<dbReference type="EMBL" id="BNJF01000001">
    <property type="protein sequence ID" value="GHO42336.1"/>
    <property type="molecule type" value="Genomic_DNA"/>
</dbReference>
<organism evidence="3 4">
    <name type="scientific">Ktedonospora formicarum</name>
    <dbReference type="NCBI Taxonomy" id="2778364"/>
    <lineage>
        <taxon>Bacteria</taxon>
        <taxon>Bacillati</taxon>
        <taxon>Chloroflexota</taxon>
        <taxon>Ktedonobacteria</taxon>
        <taxon>Ktedonobacterales</taxon>
        <taxon>Ktedonobacteraceae</taxon>
        <taxon>Ktedonospora</taxon>
    </lineage>
</organism>
<proteinExistence type="inferred from homology"/>
<dbReference type="CDD" id="cd00293">
    <property type="entry name" value="USP-like"/>
    <property type="match status" value="2"/>
</dbReference>
<keyword evidence="4" id="KW-1185">Reference proteome</keyword>
<comment type="similarity">
    <text evidence="1">Belongs to the universal stress protein A family.</text>
</comment>
<protein>
    <submittedName>
        <fullName evidence="3">Universal stress protein UspA</fullName>
    </submittedName>
</protein>
<name>A0A8J3HS94_9CHLR</name>
<dbReference type="InterPro" id="IPR000225">
    <property type="entry name" value="Armadillo"/>
</dbReference>
<dbReference type="Gene3D" id="3.40.50.620">
    <property type="entry name" value="HUPs"/>
    <property type="match status" value="2"/>
</dbReference>
<evidence type="ECO:0000256" key="1">
    <source>
        <dbReference type="ARBA" id="ARBA00008791"/>
    </source>
</evidence>
<dbReference type="InterPro" id="IPR014729">
    <property type="entry name" value="Rossmann-like_a/b/a_fold"/>
</dbReference>
<dbReference type="PRINTS" id="PR01438">
    <property type="entry name" value="UNVRSLSTRESS"/>
</dbReference>
<dbReference type="SUPFAM" id="SSF52402">
    <property type="entry name" value="Adenine nucleotide alpha hydrolases-like"/>
    <property type="match status" value="2"/>
</dbReference>
<dbReference type="InterPro" id="IPR006015">
    <property type="entry name" value="Universal_stress_UspA"/>
</dbReference>
<evidence type="ECO:0000313" key="3">
    <source>
        <dbReference type="EMBL" id="GHO42336.1"/>
    </source>
</evidence>
<comment type="caution">
    <text evidence="3">The sequence shown here is derived from an EMBL/GenBank/DDBJ whole genome shotgun (WGS) entry which is preliminary data.</text>
</comment>
<dbReference type="PANTHER" id="PTHR46268">
    <property type="entry name" value="STRESS RESPONSE PROTEIN NHAX"/>
    <property type="match status" value="1"/>
</dbReference>